<organism evidence="3 4">
    <name type="scientific">Actinidia rufa</name>
    <dbReference type="NCBI Taxonomy" id="165716"/>
    <lineage>
        <taxon>Eukaryota</taxon>
        <taxon>Viridiplantae</taxon>
        <taxon>Streptophyta</taxon>
        <taxon>Embryophyta</taxon>
        <taxon>Tracheophyta</taxon>
        <taxon>Spermatophyta</taxon>
        <taxon>Magnoliopsida</taxon>
        <taxon>eudicotyledons</taxon>
        <taxon>Gunneridae</taxon>
        <taxon>Pentapetalae</taxon>
        <taxon>asterids</taxon>
        <taxon>Ericales</taxon>
        <taxon>Actinidiaceae</taxon>
        <taxon>Actinidia</taxon>
    </lineage>
</organism>
<dbReference type="InterPro" id="IPR047259">
    <property type="entry name" value="QUIRKY-like"/>
</dbReference>
<gene>
    <name evidence="3" type="ORF">Acr_08g0018880</name>
</gene>
<dbReference type="CDD" id="cd04022">
    <property type="entry name" value="C2A_MCTP_PRT_plant"/>
    <property type="match status" value="1"/>
</dbReference>
<feature type="domain" description="C2" evidence="2">
    <location>
        <begin position="1"/>
        <end position="110"/>
    </location>
</feature>
<dbReference type="InterPro" id="IPR000008">
    <property type="entry name" value="C2_dom"/>
</dbReference>
<keyword evidence="4" id="KW-1185">Reference proteome</keyword>
<dbReference type="GO" id="GO:0016757">
    <property type="term" value="F:glycosyltransferase activity"/>
    <property type="evidence" value="ECO:0007669"/>
    <property type="project" value="UniProtKB-KW"/>
</dbReference>
<dbReference type="PANTHER" id="PTHR31425:SF43">
    <property type="entry name" value="MULTIPLE C2 DOMAIN AND TRANSMEMBRANE REGION PROTEIN 14"/>
    <property type="match status" value="1"/>
</dbReference>
<feature type="region of interest" description="Disordered" evidence="1">
    <location>
        <begin position="145"/>
        <end position="201"/>
    </location>
</feature>
<protein>
    <submittedName>
        <fullName evidence="3">C2 calcium/lipid-binding plant phosphoribosyltransferase family protein</fullName>
    </submittedName>
</protein>
<name>A0A7J0F483_9ERIC</name>
<dbReference type="PANTHER" id="PTHR31425">
    <property type="entry name" value="PHOSPHORIBOSYLANTHRANILATE TRANSFERASE ISOFORM 1"/>
    <property type="match status" value="1"/>
</dbReference>
<evidence type="ECO:0000256" key="1">
    <source>
        <dbReference type="SAM" id="MobiDB-lite"/>
    </source>
</evidence>
<accession>A0A7J0F483</accession>
<evidence type="ECO:0000313" key="3">
    <source>
        <dbReference type="EMBL" id="GFY93492.1"/>
    </source>
</evidence>
<feature type="compositionally biased region" description="Basic and acidic residues" evidence="1">
    <location>
        <begin position="164"/>
        <end position="192"/>
    </location>
</feature>
<evidence type="ECO:0000313" key="4">
    <source>
        <dbReference type="Proteomes" id="UP000585474"/>
    </source>
</evidence>
<sequence>MAETCNRKLVVEVCTAKNLMPKDGEGTASAYAIVDFDGQRRRTKTKFRDLNPQWDEKFEFMVHDVDSMVTEVLELNLYNDKKVGKRSTFLGKVKIAGTTFAKSGEETLIYYPLEKRSVFSQIKGEIGLKVSYVDEINPPVVEAALPEQEKKSEAPPPPPAEENPPEKEEKENEKKSEEEKPAAAEKPPETAKSDGSSGGSG</sequence>
<dbReference type="Proteomes" id="UP000585474">
    <property type="component" value="Unassembled WGS sequence"/>
</dbReference>
<keyword evidence="3" id="KW-0328">Glycosyltransferase</keyword>
<dbReference type="EMBL" id="BJWL01000008">
    <property type="protein sequence ID" value="GFY93492.1"/>
    <property type="molecule type" value="Genomic_DNA"/>
</dbReference>
<dbReference type="Pfam" id="PF00168">
    <property type="entry name" value="C2"/>
    <property type="match status" value="1"/>
</dbReference>
<dbReference type="OrthoDB" id="67700at2759"/>
<dbReference type="PROSITE" id="PS50004">
    <property type="entry name" value="C2"/>
    <property type="match status" value="1"/>
</dbReference>
<keyword evidence="3" id="KW-0808">Transferase</keyword>
<dbReference type="InterPro" id="IPR035892">
    <property type="entry name" value="C2_domain_sf"/>
</dbReference>
<reference evidence="3 4" key="1">
    <citation type="submission" date="2019-07" db="EMBL/GenBank/DDBJ databases">
        <title>De Novo Assembly of kiwifruit Actinidia rufa.</title>
        <authorList>
            <person name="Sugita-Konishi S."/>
            <person name="Sato K."/>
            <person name="Mori E."/>
            <person name="Abe Y."/>
            <person name="Kisaki G."/>
            <person name="Hamano K."/>
            <person name="Suezawa K."/>
            <person name="Otani M."/>
            <person name="Fukuda T."/>
            <person name="Manabe T."/>
            <person name="Gomi K."/>
            <person name="Tabuchi M."/>
            <person name="Akimitsu K."/>
            <person name="Kataoka I."/>
        </authorList>
    </citation>
    <scope>NUCLEOTIDE SEQUENCE [LARGE SCALE GENOMIC DNA]</scope>
    <source>
        <strain evidence="4">cv. Fuchu</strain>
    </source>
</reference>
<proteinExistence type="predicted"/>
<dbReference type="SMART" id="SM00239">
    <property type="entry name" value="C2"/>
    <property type="match status" value="1"/>
</dbReference>
<comment type="caution">
    <text evidence="3">The sequence shown here is derived from an EMBL/GenBank/DDBJ whole genome shotgun (WGS) entry which is preliminary data.</text>
</comment>
<dbReference type="SUPFAM" id="SSF49562">
    <property type="entry name" value="C2 domain (Calcium/lipid-binding domain, CaLB)"/>
    <property type="match status" value="1"/>
</dbReference>
<evidence type="ECO:0000259" key="2">
    <source>
        <dbReference type="PROSITE" id="PS50004"/>
    </source>
</evidence>
<dbReference type="Gene3D" id="2.60.40.150">
    <property type="entry name" value="C2 domain"/>
    <property type="match status" value="1"/>
</dbReference>
<dbReference type="AlphaFoldDB" id="A0A7J0F483"/>